<evidence type="ECO:0000313" key="2">
    <source>
        <dbReference type="EMBL" id="MBB5071621.1"/>
    </source>
</evidence>
<comment type="caution">
    <text evidence="2">The sequence shown here is derived from an EMBL/GenBank/DDBJ whole genome shotgun (WGS) entry which is preliminary data.</text>
</comment>
<dbReference type="AlphaFoldDB" id="A0A840NKM7"/>
<protein>
    <submittedName>
        <fullName evidence="2">Uncharacterized protein</fullName>
    </submittedName>
</protein>
<dbReference type="RefSeq" id="WP_184482099.1">
    <property type="nucleotide sequence ID" value="NZ_JACHIV010000001.1"/>
</dbReference>
<evidence type="ECO:0000256" key="1">
    <source>
        <dbReference type="SAM" id="Phobius"/>
    </source>
</evidence>
<keyword evidence="1" id="KW-0472">Membrane</keyword>
<accession>A0A840NKM7</accession>
<evidence type="ECO:0000313" key="3">
    <source>
        <dbReference type="Proteomes" id="UP000580474"/>
    </source>
</evidence>
<name>A0A840NKM7_9PSEU</name>
<keyword evidence="3" id="KW-1185">Reference proteome</keyword>
<keyword evidence="1" id="KW-1133">Transmembrane helix</keyword>
<proteinExistence type="predicted"/>
<organism evidence="2 3">
    <name type="scientific">Saccharopolyspora gloriosae</name>
    <dbReference type="NCBI Taxonomy" id="455344"/>
    <lineage>
        <taxon>Bacteria</taxon>
        <taxon>Bacillati</taxon>
        <taxon>Actinomycetota</taxon>
        <taxon>Actinomycetes</taxon>
        <taxon>Pseudonocardiales</taxon>
        <taxon>Pseudonocardiaceae</taxon>
        <taxon>Saccharopolyspora</taxon>
    </lineage>
</organism>
<reference evidence="2 3" key="1">
    <citation type="submission" date="2020-08" db="EMBL/GenBank/DDBJ databases">
        <title>Sequencing the genomes of 1000 actinobacteria strains.</title>
        <authorList>
            <person name="Klenk H.-P."/>
        </authorList>
    </citation>
    <scope>NUCLEOTIDE SEQUENCE [LARGE SCALE GENOMIC DNA]</scope>
    <source>
        <strain evidence="2 3">DSM 45582</strain>
    </source>
</reference>
<keyword evidence="1" id="KW-0812">Transmembrane</keyword>
<dbReference type="Proteomes" id="UP000580474">
    <property type="component" value="Unassembled WGS sequence"/>
</dbReference>
<feature type="transmembrane region" description="Helical" evidence="1">
    <location>
        <begin position="31"/>
        <end position="48"/>
    </location>
</feature>
<gene>
    <name evidence="2" type="ORF">BJ969_004709</name>
</gene>
<sequence>MFQVHLTLASLGVLVLSGLLALGAVALVWVLAGPAAGLLVLLVLALIVQGVKSLITTTTEE</sequence>
<dbReference type="EMBL" id="JACHIV010000001">
    <property type="protein sequence ID" value="MBB5071621.1"/>
    <property type="molecule type" value="Genomic_DNA"/>
</dbReference>